<reference evidence="2" key="1">
    <citation type="submission" date="2019-11" db="EMBL/GenBank/DDBJ databases">
        <title>Complete genome sequence of Corynebacterium kalinowskii 1959, a novel Corynebacterium species isolated from soil of a small paddock in Vilsendorf, Germany.</title>
        <authorList>
            <person name="Schaffert L."/>
            <person name="Ruwe M."/>
            <person name="Milse J."/>
            <person name="Hanuschka K."/>
            <person name="Ortseifen V."/>
            <person name="Droste J."/>
            <person name="Brandt D."/>
            <person name="Schlueter L."/>
            <person name="Kutter Y."/>
            <person name="Vinke S."/>
            <person name="Viehoefer P."/>
            <person name="Jacob L."/>
            <person name="Luebke N.-C."/>
            <person name="Schulte-Berndt E."/>
            <person name="Hain C."/>
            <person name="Linder M."/>
            <person name="Schmidt P."/>
            <person name="Wollenschlaeger L."/>
            <person name="Luttermann T."/>
            <person name="Thieme E."/>
            <person name="Hassa J."/>
            <person name="Haak M."/>
            <person name="Wittchen M."/>
            <person name="Mentz A."/>
            <person name="Persicke M."/>
            <person name="Busche T."/>
            <person name="Ruckert C."/>
        </authorList>
    </citation>
    <scope>NUCLEOTIDE SEQUENCE [LARGE SCALE GENOMIC DNA]</scope>
    <source>
        <strain evidence="2">1959</strain>
    </source>
</reference>
<sequence>MIPEIRRVGQHAVLVATAQQEIFGDFIESITGPEYEWAFDRGVLTFESDQGWLKCDTYPVASIAVEPATVLWRWQPMSEEEATYFRGDAVAGYRHQLRTFSQPEVPYESGQDQVATIAQVGHDIIAAGYEIFGLGSVFYQARFNAAGSRLVWALANFRTAGGPVEVPRPMLHDVLVKAPRLLDSADDFQWSLSGVAQFFTGVKCVMERFIPERRHVATFTEPNGTEHSVDVTLTEHGHVEYVKMSIGPLGDSKA</sequence>
<accession>A0A6B8VVW8</accession>
<protein>
    <submittedName>
        <fullName evidence="1">Uncharacterized protein</fullName>
    </submittedName>
</protein>
<dbReference type="RefSeq" id="WP_156191849.1">
    <property type="nucleotide sequence ID" value="NZ_CP046452.1"/>
</dbReference>
<evidence type="ECO:0000313" key="2">
    <source>
        <dbReference type="Proteomes" id="UP000427071"/>
    </source>
</evidence>
<keyword evidence="2" id="KW-1185">Reference proteome</keyword>
<dbReference type="KEGG" id="ckw:CKALI_02820"/>
<dbReference type="AlphaFoldDB" id="A0A6B8VVW8"/>
<proteinExistence type="predicted"/>
<gene>
    <name evidence="1" type="ORF">CKALI_02820</name>
</gene>
<dbReference type="EMBL" id="CP046452">
    <property type="protein sequence ID" value="QGU01450.1"/>
    <property type="molecule type" value="Genomic_DNA"/>
</dbReference>
<dbReference type="Proteomes" id="UP000427071">
    <property type="component" value="Chromosome"/>
</dbReference>
<organism evidence="1 2">
    <name type="scientific">Corynebacterium kalinowskii</name>
    <dbReference type="NCBI Taxonomy" id="2675216"/>
    <lineage>
        <taxon>Bacteria</taxon>
        <taxon>Bacillati</taxon>
        <taxon>Actinomycetota</taxon>
        <taxon>Actinomycetes</taxon>
        <taxon>Mycobacteriales</taxon>
        <taxon>Corynebacteriaceae</taxon>
        <taxon>Corynebacterium</taxon>
    </lineage>
</organism>
<name>A0A6B8VVW8_9CORY</name>
<dbReference type="Pfam" id="PF21813">
    <property type="entry name" value="DUF6882"/>
    <property type="match status" value="1"/>
</dbReference>
<evidence type="ECO:0000313" key="1">
    <source>
        <dbReference type="EMBL" id="QGU01450.1"/>
    </source>
</evidence>
<dbReference type="InterPro" id="IPR049249">
    <property type="entry name" value="DUF6882"/>
</dbReference>